<dbReference type="InterPro" id="IPR023192">
    <property type="entry name" value="TGS-like_dom_sf"/>
</dbReference>
<dbReference type="PANTHER" id="PTHR23305:SF11">
    <property type="entry name" value="OBG-LIKE ATPASE 1"/>
    <property type="match status" value="1"/>
</dbReference>
<proteinExistence type="predicted"/>
<dbReference type="GO" id="GO:0005737">
    <property type="term" value="C:cytoplasm"/>
    <property type="evidence" value="ECO:0007669"/>
    <property type="project" value="TreeGrafter"/>
</dbReference>
<dbReference type="AlphaFoldDB" id="A0A699ZNF0"/>
<reference evidence="1 2" key="1">
    <citation type="submission" date="2020-02" db="EMBL/GenBank/DDBJ databases">
        <title>Draft genome sequence of Haematococcus lacustris strain NIES-144.</title>
        <authorList>
            <person name="Morimoto D."/>
            <person name="Nakagawa S."/>
            <person name="Yoshida T."/>
            <person name="Sawayama S."/>
        </authorList>
    </citation>
    <scope>NUCLEOTIDE SEQUENCE [LARGE SCALE GENOMIC DNA]</scope>
    <source>
        <strain evidence="1 2">NIES-144</strain>
    </source>
</reference>
<keyword evidence="2" id="KW-1185">Reference proteome</keyword>
<protein>
    <submittedName>
        <fullName evidence="1">Obg-like ATPase 1</fullName>
    </submittedName>
</protein>
<evidence type="ECO:0000313" key="2">
    <source>
        <dbReference type="Proteomes" id="UP000485058"/>
    </source>
</evidence>
<gene>
    <name evidence="1" type="ORF">HaLaN_17366</name>
</gene>
<dbReference type="Gene3D" id="3.40.50.300">
    <property type="entry name" value="P-loop containing nucleotide triphosphate hydrolases"/>
    <property type="match status" value="1"/>
</dbReference>
<dbReference type="Proteomes" id="UP000485058">
    <property type="component" value="Unassembled WGS sequence"/>
</dbReference>
<evidence type="ECO:0000313" key="1">
    <source>
        <dbReference type="EMBL" id="GFH20274.1"/>
    </source>
</evidence>
<dbReference type="PANTHER" id="PTHR23305">
    <property type="entry name" value="OBG GTPASE FAMILY"/>
    <property type="match status" value="1"/>
</dbReference>
<dbReference type="SUPFAM" id="SSF52540">
    <property type="entry name" value="P-loop containing nucleoside triphosphate hydrolases"/>
    <property type="match status" value="1"/>
</dbReference>
<dbReference type="Gene3D" id="1.10.150.300">
    <property type="entry name" value="TGS-like domain"/>
    <property type="match status" value="1"/>
</dbReference>
<comment type="caution">
    <text evidence="1">The sequence shown here is derived from an EMBL/GenBank/DDBJ whole genome shotgun (WGS) entry which is preliminary data.</text>
</comment>
<organism evidence="1 2">
    <name type="scientific">Haematococcus lacustris</name>
    <name type="common">Green alga</name>
    <name type="synonym">Haematococcus pluvialis</name>
    <dbReference type="NCBI Taxonomy" id="44745"/>
    <lineage>
        <taxon>Eukaryota</taxon>
        <taxon>Viridiplantae</taxon>
        <taxon>Chlorophyta</taxon>
        <taxon>core chlorophytes</taxon>
        <taxon>Chlorophyceae</taxon>
        <taxon>CS clade</taxon>
        <taxon>Chlamydomonadales</taxon>
        <taxon>Haematococcaceae</taxon>
        <taxon>Haematococcus</taxon>
    </lineage>
</organism>
<name>A0A699ZNF0_HAELA</name>
<dbReference type="GO" id="GO:0016887">
    <property type="term" value="F:ATP hydrolysis activity"/>
    <property type="evidence" value="ECO:0007669"/>
    <property type="project" value="TreeGrafter"/>
</dbReference>
<dbReference type="InterPro" id="IPR027417">
    <property type="entry name" value="P-loop_NTPase"/>
</dbReference>
<accession>A0A699ZNF0</accession>
<sequence length="300" mass="33161">MLYAQSGRESHGAVCHHPQGGGYTCFWHAQLAEASSSKHSAAHACGGVGAAAHVFSGSEVEQKCAQPGVRVRLVTSGSRVAGPEELQSLGREHLVNKRGILFTRLLCLLQDISRIEGVMEAIDKLRSRGLKKEQLEEYEVASRILACLQGGKDVRFGDWSAKDIEILNVYQLLTAKPVVYLVNLSKQDYIRKKNKFLKPIFDWVSAHGNEPLIPFSGIYENQASNRWWGSHSDLVDLPDDEKARVEAEAGAPSALPKIITQGFKAWVLREQWQHRLVGRSQASRHGHSAAPYCSEAKTVL</sequence>
<dbReference type="EMBL" id="BLLF01001607">
    <property type="protein sequence ID" value="GFH20274.1"/>
    <property type="molecule type" value="Genomic_DNA"/>
</dbReference>